<dbReference type="Proteomes" id="UP000636479">
    <property type="component" value="Unassembled WGS sequence"/>
</dbReference>
<organism evidence="2 3">
    <name type="scientific">Mycena indigotica</name>
    <dbReference type="NCBI Taxonomy" id="2126181"/>
    <lineage>
        <taxon>Eukaryota</taxon>
        <taxon>Fungi</taxon>
        <taxon>Dikarya</taxon>
        <taxon>Basidiomycota</taxon>
        <taxon>Agaricomycotina</taxon>
        <taxon>Agaricomycetes</taxon>
        <taxon>Agaricomycetidae</taxon>
        <taxon>Agaricales</taxon>
        <taxon>Marasmiineae</taxon>
        <taxon>Mycenaceae</taxon>
        <taxon>Mycena</taxon>
    </lineage>
</organism>
<name>A0A8H6WGW7_9AGAR</name>
<sequence length="355" mass="39515">MSDRQSPSTDTTSAPGPNSTKFNLFRSPTKSTMEALDVMDQSLDDLGETMPYWAQNELTPVIRDMQLQATKRDVVCDKIIQDPFRGTLSIPTRRLAASLNYDATHLSLRVKGISNQKRHGDSIPPPPYSLIPEQHTPLSDRSESSNVGENLARITPQAPSPKTKKNLLKDKLDRVKAKERPILRPQDMSITPFLQSLTQSQAIHPEPIPSSSHTPDSDCQAELPIPETTRNLEPSAEIPILVTIQNPQLEPLTPATITHWQRPVRSAVTLMVYNPDEEIERHHHRLSQFTHHAVAASTVADYSDSEDSTSQHAEHGSMLESEDVASDIVTSRNGQHAPGVQTRQRGIMLARIQRP</sequence>
<feature type="region of interest" description="Disordered" evidence="1">
    <location>
        <begin position="331"/>
        <end position="355"/>
    </location>
</feature>
<feature type="region of interest" description="Disordered" evidence="1">
    <location>
        <begin position="298"/>
        <end position="319"/>
    </location>
</feature>
<evidence type="ECO:0000313" key="3">
    <source>
        <dbReference type="Proteomes" id="UP000636479"/>
    </source>
</evidence>
<comment type="caution">
    <text evidence="2">The sequence shown here is derived from an EMBL/GenBank/DDBJ whole genome shotgun (WGS) entry which is preliminary data.</text>
</comment>
<dbReference type="AlphaFoldDB" id="A0A8H6WGW7"/>
<reference evidence="2" key="1">
    <citation type="submission" date="2020-05" db="EMBL/GenBank/DDBJ databases">
        <title>Mycena genomes resolve the evolution of fungal bioluminescence.</title>
        <authorList>
            <person name="Tsai I.J."/>
        </authorList>
    </citation>
    <scope>NUCLEOTIDE SEQUENCE</scope>
    <source>
        <strain evidence="2">171206Taipei</strain>
    </source>
</reference>
<dbReference type="RefSeq" id="XP_037226374.1">
    <property type="nucleotide sequence ID" value="XM_037358464.1"/>
</dbReference>
<accession>A0A8H6WGW7</accession>
<proteinExistence type="predicted"/>
<dbReference type="GeneID" id="59340980"/>
<feature type="region of interest" description="Disordered" evidence="1">
    <location>
        <begin position="113"/>
        <end position="147"/>
    </location>
</feature>
<protein>
    <submittedName>
        <fullName evidence="2">Uncharacterized protein</fullName>
    </submittedName>
</protein>
<evidence type="ECO:0000256" key="1">
    <source>
        <dbReference type="SAM" id="MobiDB-lite"/>
    </source>
</evidence>
<dbReference type="EMBL" id="JACAZF010000001">
    <property type="protein sequence ID" value="KAF7316351.1"/>
    <property type="molecule type" value="Genomic_DNA"/>
</dbReference>
<feature type="region of interest" description="Disordered" evidence="1">
    <location>
        <begin position="1"/>
        <end position="23"/>
    </location>
</feature>
<evidence type="ECO:0000313" key="2">
    <source>
        <dbReference type="EMBL" id="KAF7316351.1"/>
    </source>
</evidence>
<keyword evidence="3" id="KW-1185">Reference proteome</keyword>
<gene>
    <name evidence="2" type="ORF">MIND_00153900</name>
</gene>